<feature type="region of interest" description="Disordered" evidence="1">
    <location>
        <begin position="1"/>
        <end position="75"/>
    </location>
</feature>
<organism evidence="2 3">
    <name type="scientific">Streptosporangium algeriense</name>
    <dbReference type="NCBI Taxonomy" id="1682748"/>
    <lineage>
        <taxon>Bacteria</taxon>
        <taxon>Bacillati</taxon>
        <taxon>Actinomycetota</taxon>
        <taxon>Actinomycetes</taxon>
        <taxon>Streptosporangiales</taxon>
        <taxon>Streptosporangiaceae</taxon>
        <taxon>Streptosporangium</taxon>
    </lineage>
</organism>
<sequence>MLDNEPGTGVTGPGGDTEEQPKQAPRRRAASRPAGPPPEDLETAPSVVVITRPEPEPGPAEETAPAAAPEVTAPE</sequence>
<evidence type="ECO:0000313" key="3">
    <source>
        <dbReference type="Proteomes" id="UP001597024"/>
    </source>
</evidence>
<dbReference type="EMBL" id="JBHTHX010000289">
    <property type="protein sequence ID" value="MFD0885101.1"/>
    <property type="molecule type" value="Genomic_DNA"/>
</dbReference>
<keyword evidence="3" id="KW-1185">Reference proteome</keyword>
<comment type="caution">
    <text evidence="2">The sequence shown here is derived from an EMBL/GenBank/DDBJ whole genome shotgun (WGS) entry which is preliminary data.</text>
</comment>
<proteinExistence type="predicted"/>
<evidence type="ECO:0000256" key="1">
    <source>
        <dbReference type="SAM" id="MobiDB-lite"/>
    </source>
</evidence>
<accession>A0ABW3DMJ0</accession>
<gene>
    <name evidence="2" type="ORF">ACFQ08_11155</name>
</gene>
<dbReference type="Proteomes" id="UP001597024">
    <property type="component" value="Unassembled WGS sequence"/>
</dbReference>
<protein>
    <submittedName>
        <fullName evidence="2">Uncharacterized protein</fullName>
    </submittedName>
</protein>
<reference evidence="3" key="1">
    <citation type="journal article" date="2019" name="Int. J. Syst. Evol. Microbiol.">
        <title>The Global Catalogue of Microorganisms (GCM) 10K type strain sequencing project: providing services to taxonomists for standard genome sequencing and annotation.</title>
        <authorList>
            <consortium name="The Broad Institute Genomics Platform"/>
            <consortium name="The Broad Institute Genome Sequencing Center for Infectious Disease"/>
            <person name="Wu L."/>
            <person name="Ma J."/>
        </authorList>
    </citation>
    <scope>NUCLEOTIDE SEQUENCE [LARGE SCALE GENOMIC DNA]</scope>
    <source>
        <strain evidence="3">CCUG 62974</strain>
    </source>
</reference>
<evidence type="ECO:0000313" key="2">
    <source>
        <dbReference type="EMBL" id="MFD0885101.1"/>
    </source>
</evidence>
<name>A0ABW3DMJ0_9ACTN</name>
<feature type="compositionally biased region" description="Low complexity" evidence="1">
    <location>
        <begin position="60"/>
        <end position="75"/>
    </location>
</feature>
<feature type="non-terminal residue" evidence="2">
    <location>
        <position position="75"/>
    </location>
</feature>